<evidence type="ECO:0000313" key="4">
    <source>
        <dbReference type="Proteomes" id="UP000091967"/>
    </source>
</evidence>
<dbReference type="Proteomes" id="UP000091967">
    <property type="component" value="Unassembled WGS sequence"/>
</dbReference>
<keyword evidence="2" id="KW-0812">Transmembrane</keyword>
<sequence length="652" mass="70889">MATYKLTPALMTGSLLLGLVLALGHHFYYDHLDGRIVQSQNQQQWFLRLGTGLAFLVRAFLSAAVGIAYTQILWRTLRSKPVTVGGVNSLFGVVHNAWDFVTLELWTAAPALAVVAIIAWALPLIAVIAPATLTVKVSSEPNITVLEAPIPIPDYSTLETFGKWTGINGGGSLIPSTYVSRLLLSVVSLGSILTFPAPFPNSSYALDFYGPTLSCGIPKNKTFSEEVGKMILNSTWSADPYAFVGFVPSSTSGSNYITNGTDEEYALNGLATAVNSSLVAKAAFLDQTGGNTSAAKFYVAVPNELSRRANKSIECQLYNSSFALNFTFNNGQQNVRYRTEKINPVASFDTKMCRDMDPDYCSATHAYISIMATVGQFLIGTLTRSHYGSLFSTQTQIRSSVLMDTKEMQALNEDTPESMIGNISMSDALEDLFTNVTISLFSNTRLLQNSTAASRGPITYSSAQNAFQYEPRNLFIAYGTGLLLSSVIVIFGLLCIKSASASYETCFSTILRTTRNPDLDIIVPAAETTGAEPLSKQLSNVRLVLRRQGGGLESSDGEKVTYFAVESKSDVVNKEQSNSPAESLLHQNKAMVHTHTSAQGSTVGNENEAQFHTSTNDDVSPVSNGIERASPWERNEGRNIEMSNYRDEVRRD</sequence>
<feature type="transmembrane region" description="Helical" evidence="2">
    <location>
        <begin position="474"/>
        <end position="494"/>
    </location>
</feature>
<name>A0A1B8ARH8_FUSPO</name>
<accession>A0A1B8ARH8</accession>
<dbReference type="PANTHER" id="PTHR35041:SF6">
    <property type="entry name" value="FORMYLMETHIONINE DEFORMYLASE-LIKE PROTEIN-RELATED"/>
    <property type="match status" value="1"/>
</dbReference>
<dbReference type="OMA" id="TIINWEN"/>
<keyword evidence="2" id="KW-1133">Transmembrane helix</keyword>
<protein>
    <submittedName>
        <fullName evidence="3">Uncharacterized protein</fullName>
    </submittedName>
</protein>
<evidence type="ECO:0000256" key="1">
    <source>
        <dbReference type="SAM" id="MobiDB-lite"/>
    </source>
</evidence>
<evidence type="ECO:0000256" key="2">
    <source>
        <dbReference type="SAM" id="Phobius"/>
    </source>
</evidence>
<dbReference type="STRING" id="36050.A0A1B8ARH8"/>
<dbReference type="EMBL" id="LYXU01000002">
    <property type="protein sequence ID" value="OBS23159.1"/>
    <property type="molecule type" value="Genomic_DNA"/>
</dbReference>
<feature type="region of interest" description="Disordered" evidence="1">
    <location>
        <begin position="610"/>
        <end position="635"/>
    </location>
</feature>
<dbReference type="AlphaFoldDB" id="A0A1B8ARH8"/>
<feature type="transmembrane region" description="Helical" evidence="2">
    <location>
        <begin position="46"/>
        <end position="69"/>
    </location>
</feature>
<feature type="compositionally biased region" description="Polar residues" evidence="1">
    <location>
        <begin position="610"/>
        <end position="623"/>
    </location>
</feature>
<gene>
    <name evidence="3" type="ORF">FPOA_03715</name>
</gene>
<comment type="caution">
    <text evidence="3">The sequence shown here is derived from an EMBL/GenBank/DDBJ whole genome shotgun (WGS) entry which is preliminary data.</text>
</comment>
<organism evidence="3 4">
    <name type="scientific">Fusarium poae</name>
    <dbReference type="NCBI Taxonomy" id="36050"/>
    <lineage>
        <taxon>Eukaryota</taxon>
        <taxon>Fungi</taxon>
        <taxon>Dikarya</taxon>
        <taxon>Ascomycota</taxon>
        <taxon>Pezizomycotina</taxon>
        <taxon>Sordariomycetes</taxon>
        <taxon>Hypocreomycetidae</taxon>
        <taxon>Hypocreales</taxon>
        <taxon>Nectriaceae</taxon>
        <taxon>Fusarium</taxon>
    </lineage>
</organism>
<dbReference type="PANTHER" id="PTHR35041">
    <property type="entry name" value="MEDIATOR OF RNA POLYMERASE II TRANSCRIPTION SUBUNIT 1"/>
    <property type="match status" value="1"/>
</dbReference>
<evidence type="ECO:0000313" key="3">
    <source>
        <dbReference type="EMBL" id="OBS23159.1"/>
    </source>
</evidence>
<proteinExistence type="predicted"/>
<keyword evidence="4" id="KW-1185">Reference proteome</keyword>
<keyword evidence="2" id="KW-0472">Membrane</keyword>
<feature type="transmembrane region" description="Helical" evidence="2">
    <location>
        <begin position="110"/>
        <end position="133"/>
    </location>
</feature>
<reference evidence="3 4" key="1">
    <citation type="submission" date="2016-06" db="EMBL/GenBank/DDBJ databases">
        <title>Living apart together: crosstalk between the core and supernumerary genomes in a fungal plant pathogen.</title>
        <authorList>
            <person name="Vanheule A."/>
            <person name="Audenaert K."/>
            <person name="Warris S."/>
            <person name="Van De Geest H."/>
            <person name="Schijlen E."/>
            <person name="Hofte M."/>
            <person name="De Saeger S."/>
            <person name="Haesaert G."/>
            <person name="Waalwijk C."/>
            <person name="Van Der Lee T."/>
        </authorList>
    </citation>
    <scope>NUCLEOTIDE SEQUENCE [LARGE SCALE GENOMIC DNA]</scope>
    <source>
        <strain evidence="3 4">2516</strain>
    </source>
</reference>